<dbReference type="Gene3D" id="3.40.630.30">
    <property type="match status" value="1"/>
</dbReference>
<dbReference type="Proteomes" id="UP000582643">
    <property type="component" value="Unassembled WGS sequence"/>
</dbReference>
<dbReference type="InterPro" id="IPR016181">
    <property type="entry name" value="Acyl_CoA_acyltransferase"/>
</dbReference>
<gene>
    <name evidence="2" type="ORF">GGE06_002000</name>
</gene>
<organism evidence="2 3">
    <name type="scientific">Streptomyces nymphaeiformis</name>
    <dbReference type="NCBI Taxonomy" id="2663842"/>
    <lineage>
        <taxon>Bacteria</taxon>
        <taxon>Bacillati</taxon>
        <taxon>Actinomycetota</taxon>
        <taxon>Actinomycetes</taxon>
        <taxon>Kitasatosporales</taxon>
        <taxon>Streptomycetaceae</taxon>
        <taxon>Streptomyces</taxon>
    </lineage>
</organism>
<dbReference type="AlphaFoldDB" id="A0A7W7XAL4"/>
<dbReference type="CDD" id="cd04301">
    <property type="entry name" value="NAT_SF"/>
    <property type="match status" value="1"/>
</dbReference>
<comment type="caution">
    <text evidence="2">The sequence shown here is derived from an EMBL/GenBank/DDBJ whole genome shotgun (WGS) entry which is preliminary data.</text>
</comment>
<dbReference type="PROSITE" id="PS51186">
    <property type="entry name" value="GNAT"/>
    <property type="match status" value="1"/>
</dbReference>
<sequence>MTPNTVSPAADPVVRPAKPDDAAEISRLRSAFVLSEPLDKEWLDRTRDHLAGRLGPAGDARAYVVDAPTGGLAACALGLIHPVLPAPRYPQGLAARIHIVATDPAYRRRGFARAAVAALLDHLARDGVTLFELHASKEAAPLYGEFGFATEPALMRMTRLSPTPGEGRS</sequence>
<dbReference type="Pfam" id="PF00583">
    <property type="entry name" value="Acetyltransf_1"/>
    <property type="match status" value="1"/>
</dbReference>
<proteinExistence type="predicted"/>
<keyword evidence="3" id="KW-1185">Reference proteome</keyword>
<reference evidence="2 3" key="1">
    <citation type="submission" date="2020-08" db="EMBL/GenBank/DDBJ databases">
        <title>Genomic Encyclopedia of Type Strains, Phase III (KMG-III): the genomes of soil and plant-associated and newly described type strains.</title>
        <authorList>
            <person name="Whitman W."/>
        </authorList>
    </citation>
    <scope>NUCLEOTIDE SEQUENCE [LARGE SCALE GENOMIC DNA]</scope>
    <source>
        <strain evidence="2 3">SFB5A</strain>
    </source>
</reference>
<keyword evidence="2" id="KW-0808">Transferase</keyword>
<dbReference type="EMBL" id="JACHJY010000002">
    <property type="protein sequence ID" value="MBB4981092.1"/>
    <property type="molecule type" value="Genomic_DNA"/>
</dbReference>
<evidence type="ECO:0000259" key="1">
    <source>
        <dbReference type="PROSITE" id="PS51186"/>
    </source>
</evidence>
<name>A0A7W7XAL4_9ACTN</name>
<protein>
    <submittedName>
        <fullName evidence="2">GNAT superfamily N-acetyltransferase</fullName>
    </submittedName>
</protein>
<feature type="domain" description="N-acetyltransferase" evidence="1">
    <location>
        <begin position="12"/>
        <end position="165"/>
    </location>
</feature>
<dbReference type="RefSeq" id="WP_184930562.1">
    <property type="nucleotide sequence ID" value="NZ_JACHJY010000002.1"/>
</dbReference>
<dbReference type="SUPFAM" id="SSF55729">
    <property type="entry name" value="Acyl-CoA N-acyltransferases (Nat)"/>
    <property type="match status" value="1"/>
</dbReference>
<evidence type="ECO:0000313" key="3">
    <source>
        <dbReference type="Proteomes" id="UP000582643"/>
    </source>
</evidence>
<dbReference type="GO" id="GO:0016747">
    <property type="term" value="F:acyltransferase activity, transferring groups other than amino-acyl groups"/>
    <property type="evidence" value="ECO:0007669"/>
    <property type="project" value="InterPro"/>
</dbReference>
<evidence type="ECO:0000313" key="2">
    <source>
        <dbReference type="EMBL" id="MBB4981092.1"/>
    </source>
</evidence>
<accession>A0A7W7XAL4</accession>
<dbReference type="InterPro" id="IPR000182">
    <property type="entry name" value="GNAT_dom"/>
</dbReference>